<dbReference type="Proteomes" id="UP000193587">
    <property type="component" value="Unassembled WGS sequence"/>
</dbReference>
<sequence>MRPTHLEQAVFDRWGQQCVVCGRTPEEWLETDIGSRNQDKLSFHHVNGDDTDHRVENEIPLCQSCHVHIHKVDEPPYRIWHRQLPIEHRHAWNEYHHEYYEGPPLTREEAVNQFGDDGGVPVSVKYLVHEREDFDPDEFEAPDVELIPDDHADDDCDESAQDDDGDDCDDDGTATS</sequence>
<comment type="caution">
    <text evidence="2">The sequence shown here is derived from an EMBL/GenBank/DDBJ whole genome shotgun (WGS) entry which is preliminary data.</text>
</comment>
<accession>A0A1X4G4D3</accession>
<protein>
    <submittedName>
        <fullName evidence="2">HNH endonuclease</fullName>
    </submittedName>
</protein>
<gene>
    <name evidence="2" type="ORF">B9H04_17420</name>
</gene>
<organism evidence="2 3">
    <name type="scientific">Halorubrum ezzemoulense DSM 17463</name>
    <dbReference type="NCBI Taxonomy" id="1121945"/>
    <lineage>
        <taxon>Archaea</taxon>
        <taxon>Methanobacteriati</taxon>
        <taxon>Methanobacteriota</taxon>
        <taxon>Stenosarchaea group</taxon>
        <taxon>Halobacteria</taxon>
        <taxon>Halobacteriales</taxon>
        <taxon>Haloferacaceae</taxon>
        <taxon>Halorubrum</taxon>
    </lineage>
</organism>
<evidence type="ECO:0000256" key="1">
    <source>
        <dbReference type="SAM" id="MobiDB-lite"/>
    </source>
</evidence>
<keyword evidence="2" id="KW-0255">Endonuclease</keyword>
<keyword evidence="2" id="KW-0378">Hydrolase</keyword>
<keyword evidence="2" id="KW-0540">Nuclease</keyword>
<proteinExistence type="predicted"/>
<dbReference type="AlphaFoldDB" id="A0A1X4G4D3"/>
<evidence type="ECO:0000313" key="2">
    <source>
        <dbReference type="EMBL" id="OSO89359.1"/>
    </source>
</evidence>
<reference evidence="2 3" key="1">
    <citation type="submission" date="2017-04" db="EMBL/GenBank/DDBJ databases">
        <title>MLSA of the genus Halorubrum.</title>
        <authorList>
            <person name="De La Haba R."/>
            <person name="Sanchez-Porro C."/>
            <person name="Infante-Dominguez C."/>
            <person name="Ventosa A."/>
        </authorList>
    </citation>
    <scope>NUCLEOTIDE SEQUENCE [LARGE SCALE GENOMIC DNA]</scope>
    <source>
        <strain evidence="2 3">DSM 17463</strain>
    </source>
</reference>
<dbReference type="EMBL" id="NEDJ01000125">
    <property type="protein sequence ID" value="OSO89359.1"/>
    <property type="molecule type" value="Genomic_DNA"/>
</dbReference>
<evidence type="ECO:0000313" key="3">
    <source>
        <dbReference type="Proteomes" id="UP000193587"/>
    </source>
</evidence>
<name>A0A1X4G4D3_HALEZ</name>
<dbReference type="GO" id="GO:0004519">
    <property type="term" value="F:endonuclease activity"/>
    <property type="evidence" value="ECO:0007669"/>
    <property type="project" value="UniProtKB-KW"/>
</dbReference>
<feature type="region of interest" description="Disordered" evidence="1">
    <location>
        <begin position="133"/>
        <end position="176"/>
    </location>
</feature>